<dbReference type="EMBL" id="CP041253">
    <property type="protein sequence ID" value="QDH81211.1"/>
    <property type="molecule type" value="Genomic_DNA"/>
</dbReference>
<evidence type="ECO:0000313" key="2">
    <source>
        <dbReference type="Proteomes" id="UP000316614"/>
    </source>
</evidence>
<proteinExistence type="predicted"/>
<dbReference type="RefSeq" id="WP_141616426.1">
    <property type="nucleotide sequence ID" value="NZ_CP041253.1"/>
</dbReference>
<protein>
    <submittedName>
        <fullName evidence="1">Uncharacterized protein</fullName>
    </submittedName>
</protein>
<dbReference type="AlphaFoldDB" id="A0A514CN30"/>
<gene>
    <name evidence="1" type="ORF">FKX85_20120</name>
</gene>
<dbReference type="Proteomes" id="UP000316614">
    <property type="component" value="Chromosome"/>
</dbReference>
<dbReference type="KEGG" id="echi:FKX85_20120"/>
<keyword evidence="2" id="KW-1185">Reference proteome</keyword>
<name>A0A514CN30_9BACT</name>
<accession>A0A514CN30</accession>
<organism evidence="1 2">
    <name type="scientific">Echinicola soli</name>
    <dbReference type="NCBI Taxonomy" id="2591634"/>
    <lineage>
        <taxon>Bacteria</taxon>
        <taxon>Pseudomonadati</taxon>
        <taxon>Bacteroidota</taxon>
        <taxon>Cytophagia</taxon>
        <taxon>Cytophagales</taxon>
        <taxon>Cyclobacteriaceae</taxon>
        <taxon>Echinicola</taxon>
    </lineage>
</organism>
<reference evidence="1 2" key="1">
    <citation type="submission" date="2019-06" db="EMBL/GenBank/DDBJ databases">
        <title>Echinicola alkalisoli sp. nov. isolated from saline soil.</title>
        <authorList>
            <person name="Sun J.-Q."/>
            <person name="Xu L."/>
        </authorList>
    </citation>
    <scope>NUCLEOTIDE SEQUENCE [LARGE SCALE GENOMIC DNA]</scope>
    <source>
        <strain evidence="1 2">LN3S3</strain>
    </source>
</reference>
<sequence>MKKNITIPKFVFHYYELDNGPFRNITEYGYQEAKRIQHQISEGWNSKRPGNYIELRLALEKRIKEQFISKGGKPNRNDPFYFTLGECDWAKSWYVNPGVVKIPLTAFKPEHISFTYPDSMVSFQFFDEPKLVTYRKACNGQIFLLDQMNELINEYGIPSDEKCLAEERLKYDKYIEAQVWDDEIIHEYKNKA</sequence>
<dbReference type="OrthoDB" id="510867at2"/>
<evidence type="ECO:0000313" key="1">
    <source>
        <dbReference type="EMBL" id="QDH81211.1"/>
    </source>
</evidence>